<dbReference type="SUPFAM" id="SSF48179">
    <property type="entry name" value="6-phosphogluconate dehydrogenase C-terminal domain-like"/>
    <property type="match status" value="1"/>
</dbReference>
<accession>A0A507FT88</accession>
<dbReference type="Proteomes" id="UP000320333">
    <property type="component" value="Unassembled WGS sequence"/>
</dbReference>
<dbReference type="Pfam" id="PF02558">
    <property type="entry name" value="ApbA"/>
    <property type="match status" value="1"/>
</dbReference>
<evidence type="ECO:0000259" key="2">
    <source>
        <dbReference type="Pfam" id="PF08546"/>
    </source>
</evidence>
<dbReference type="PANTHER" id="PTHR21708:SF26">
    <property type="entry name" value="2-DEHYDROPANTOATE 2-REDUCTASE"/>
    <property type="match status" value="1"/>
</dbReference>
<dbReference type="Pfam" id="PF08546">
    <property type="entry name" value="ApbA_C"/>
    <property type="match status" value="1"/>
</dbReference>
<dbReference type="Gene3D" id="3.40.50.720">
    <property type="entry name" value="NAD(P)-binding Rossmann-like Domain"/>
    <property type="match status" value="1"/>
</dbReference>
<dbReference type="InterPro" id="IPR013332">
    <property type="entry name" value="KPR_N"/>
</dbReference>
<dbReference type="Gene3D" id="1.10.1040.10">
    <property type="entry name" value="N-(1-d-carboxylethyl)-l-norvaline Dehydrogenase, domain 2"/>
    <property type="match status" value="1"/>
</dbReference>
<dbReference type="OrthoDB" id="3609at2759"/>
<dbReference type="InterPro" id="IPR051402">
    <property type="entry name" value="KPR-Related"/>
</dbReference>
<dbReference type="EMBL" id="QEAP01000010">
    <property type="protein sequence ID" value="TPX78047.1"/>
    <property type="molecule type" value="Genomic_DNA"/>
</dbReference>
<comment type="caution">
    <text evidence="3">The sequence shown here is derived from an EMBL/GenBank/DDBJ whole genome shotgun (WGS) entry which is preliminary data.</text>
</comment>
<proteinExistence type="predicted"/>
<sequence length="349" mass="37380">MHSESSSGNILIIGGGACGAFHGHLLVQAGLNVAMVCRSNFESVKEHGFDIATGPGENSVKFYPPTMFPNTSEAASSGLLFEHILVFTKATPSSDAVGLVAPVLATSFANNTTSVKSISLWQNGIGVEDSLAVFLASNKALHSIALVSCVVYAGISRREGTLIRTAGTQKTVAGLVDYLSPASPHKQQHAMQLQHLEALVAPSFSLSVIANIQPARWQKSLWSASIGLVSLVGRSADVHTVVRTQEPLIREVMKEIVHAAGQVLGSPLLEDEEATFEDLLTIPLDESFKPDIVLDWESGRELDHQVQYGNLIRAAKAAGADVPRLEALYSVLQLMVFQRQLSNAPHLDQ</sequence>
<keyword evidence="4" id="KW-1185">Reference proteome</keyword>
<dbReference type="AlphaFoldDB" id="A0A507FT88"/>
<evidence type="ECO:0000259" key="1">
    <source>
        <dbReference type="Pfam" id="PF02558"/>
    </source>
</evidence>
<dbReference type="InterPro" id="IPR008927">
    <property type="entry name" value="6-PGluconate_DH-like_C_sf"/>
</dbReference>
<dbReference type="PANTHER" id="PTHR21708">
    <property type="entry name" value="PROBABLE 2-DEHYDROPANTOATE 2-REDUCTASE"/>
    <property type="match status" value="1"/>
</dbReference>
<protein>
    <submittedName>
        <fullName evidence="3">2-dehydropantoate 2-reductase</fullName>
    </submittedName>
</protein>
<dbReference type="GO" id="GO:0005737">
    <property type="term" value="C:cytoplasm"/>
    <property type="evidence" value="ECO:0007669"/>
    <property type="project" value="TreeGrafter"/>
</dbReference>
<dbReference type="InterPro" id="IPR013328">
    <property type="entry name" value="6PGD_dom2"/>
</dbReference>
<evidence type="ECO:0000313" key="3">
    <source>
        <dbReference type="EMBL" id="TPX78047.1"/>
    </source>
</evidence>
<name>A0A507FT88_9FUNG</name>
<gene>
    <name evidence="3" type="primary">PAN5C</name>
    <name evidence="3" type="ORF">CcCBS67573_g00650</name>
</gene>
<reference evidence="3 4" key="1">
    <citation type="journal article" date="2019" name="Sci. Rep.">
        <title>Comparative genomics of chytrid fungi reveal insights into the obligate biotrophic and pathogenic lifestyle of Synchytrium endobioticum.</title>
        <authorList>
            <person name="van de Vossenberg B.T.L.H."/>
            <person name="Warris S."/>
            <person name="Nguyen H.D.T."/>
            <person name="van Gent-Pelzer M.P.E."/>
            <person name="Joly D.L."/>
            <person name="van de Geest H.C."/>
            <person name="Bonants P.J.M."/>
            <person name="Smith D.S."/>
            <person name="Levesque C.A."/>
            <person name="van der Lee T.A.J."/>
        </authorList>
    </citation>
    <scope>NUCLEOTIDE SEQUENCE [LARGE SCALE GENOMIC DNA]</scope>
    <source>
        <strain evidence="3 4">CBS 675.73</strain>
    </source>
</reference>
<feature type="domain" description="Ketopantoate reductase N-terminal" evidence="1">
    <location>
        <begin position="10"/>
        <end position="175"/>
    </location>
</feature>
<evidence type="ECO:0000313" key="4">
    <source>
        <dbReference type="Proteomes" id="UP000320333"/>
    </source>
</evidence>
<feature type="domain" description="Ketopantoate reductase C-terminal" evidence="2">
    <location>
        <begin position="211"/>
        <end position="334"/>
    </location>
</feature>
<dbReference type="InterPro" id="IPR013752">
    <property type="entry name" value="KPA_reductase"/>
</dbReference>
<organism evidence="3 4">
    <name type="scientific">Chytriomyces confervae</name>
    <dbReference type="NCBI Taxonomy" id="246404"/>
    <lineage>
        <taxon>Eukaryota</taxon>
        <taxon>Fungi</taxon>
        <taxon>Fungi incertae sedis</taxon>
        <taxon>Chytridiomycota</taxon>
        <taxon>Chytridiomycota incertae sedis</taxon>
        <taxon>Chytridiomycetes</taxon>
        <taxon>Chytridiales</taxon>
        <taxon>Chytriomycetaceae</taxon>
        <taxon>Chytriomyces</taxon>
    </lineage>
</organism>
<dbReference type="STRING" id="246404.A0A507FT88"/>